<keyword evidence="2" id="KW-1185">Reference proteome</keyword>
<protein>
    <submittedName>
        <fullName evidence="1">Uncharacterized protein</fullName>
    </submittedName>
</protein>
<sequence length="565" mass="63490">MWLLKTVILLHILCGFCFLALHSKTLHYKFVVKEAKYTRLCSTKSILTVNGKFPGPAISAHRGDIVNVKVSNKGRFNIPLHWHGVELPRDPWPDGPEYISQCPIKPGAVFNQRVTLSTEEGTIWWHAHSDWKRATVHGAIIVYPRKNTAYPFPKPHAEVPIILGEWWKEDVMKVYDELVATGGFPNSSDAVTINGQPGDLFPCSKSETFKLNVDRGKIYLLRFVNAAMNLILFFSISKHNLTVVGADGSYTSPLTRYYIVISPGQTMDALLYANQEPDLYYMAARDSSGETVPIDNTTATAILQYNAFDFFGSFRGLPSKYSNTVPLNVTTRIMTALSVNTFPCRKGQSCEGPNGTRYSSSMNNISFVLPTFDILEAYYYHIQGIYSEGFPKFPPSMFNFTAESLPSTMDIPKKGTKVIVLKYGSIVELVFQDTSLIGRIERPMHIHGFNFYIVGFGVGNFNKDLDPMNYNLIDPPVRNTVVVPINGWAAIRFRATNPGVWFIHCHLDRHLAWGMETVKEETFNNILTWTGSMSDQKGLWPRVATFIALRRGAILRSAQVAEPTS</sequence>
<accession>A0ACB9PGF5</accession>
<proteinExistence type="predicted"/>
<organism evidence="1 2">
    <name type="scientific">Bauhinia variegata</name>
    <name type="common">Purple orchid tree</name>
    <name type="synonym">Phanera variegata</name>
    <dbReference type="NCBI Taxonomy" id="167791"/>
    <lineage>
        <taxon>Eukaryota</taxon>
        <taxon>Viridiplantae</taxon>
        <taxon>Streptophyta</taxon>
        <taxon>Embryophyta</taxon>
        <taxon>Tracheophyta</taxon>
        <taxon>Spermatophyta</taxon>
        <taxon>Magnoliopsida</taxon>
        <taxon>eudicotyledons</taxon>
        <taxon>Gunneridae</taxon>
        <taxon>Pentapetalae</taxon>
        <taxon>rosids</taxon>
        <taxon>fabids</taxon>
        <taxon>Fabales</taxon>
        <taxon>Fabaceae</taxon>
        <taxon>Cercidoideae</taxon>
        <taxon>Cercideae</taxon>
        <taxon>Bauhiniinae</taxon>
        <taxon>Bauhinia</taxon>
    </lineage>
</organism>
<comment type="caution">
    <text evidence="1">The sequence shown here is derived from an EMBL/GenBank/DDBJ whole genome shotgun (WGS) entry which is preliminary data.</text>
</comment>
<evidence type="ECO:0000313" key="1">
    <source>
        <dbReference type="EMBL" id="KAI4346576.1"/>
    </source>
</evidence>
<dbReference type="Proteomes" id="UP000828941">
    <property type="component" value="Chromosome 4"/>
</dbReference>
<reference evidence="1 2" key="1">
    <citation type="journal article" date="2022" name="DNA Res.">
        <title>Chromosomal-level genome assembly of the orchid tree Bauhinia variegata (Leguminosae; Cercidoideae) supports the allotetraploid origin hypothesis of Bauhinia.</title>
        <authorList>
            <person name="Zhong Y."/>
            <person name="Chen Y."/>
            <person name="Zheng D."/>
            <person name="Pang J."/>
            <person name="Liu Y."/>
            <person name="Luo S."/>
            <person name="Meng S."/>
            <person name="Qian L."/>
            <person name="Wei D."/>
            <person name="Dai S."/>
            <person name="Zhou R."/>
        </authorList>
    </citation>
    <scope>NUCLEOTIDE SEQUENCE [LARGE SCALE GENOMIC DNA]</scope>
    <source>
        <strain evidence="1">BV-YZ2020</strain>
    </source>
</reference>
<evidence type="ECO:0000313" key="2">
    <source>
        <dbReference type="Proteomes" id="UP000828941"/>
    </source>
</evidence>
<dbReference type="EMBL" id="CM039429">
    <property type="protein sequence ID" value="KAI4346576.1"/>
    <property type="molecule type" value="Genomic_DNA"/>
</dbReference>
<gene>
    <name evidence="1" type="ORF">L6164_007461</name>
</gene>
<name>A0ACB9PGF5_BAUVA</name>